<accession>A0A382FNM0</accession>
<sequence>MKKKYSFIDKFFKAWQGFRKFNTLTDKERSIVFYVEDETSWVHFSPIIKELTKKTQNPICCVTSDPYDSSLEETNPQIIPIYIGDGVLRTIFFKIIDATVMILTMPDLQKFHLKRSNYPVKYVYIFHSMVSTHMNYRKGAFDHYDTIFCVGPHHETEIRATEKLYGLPPKKLIKHGYGVLDSLLEQSHQDIQLPTVYAKNKLRILIAPSWGPCGLLEICGVELINNLLSAGYNVTVRPHPLTRWHYPKQLDVINSRFKHNIEFSYEENICSHESFFSSHLMISDWSGAAMEFAFCLERPVLFIDVPQKNNNPEYEKILLSPLEVKLRTQIGRILSPDSIDQADKFIEKIWAERESFGEGIRAARNKWVHNVKSSAEKGSIAILELVNNSKPSMK</sequence>
<dbReference type="SUPFAM" id="SSF53756">
    <property type="entry name" value="UDP-Glycosyltransferase/glycogen phosphorylase"/>
    <property type="match status" value="1"/>
</dbReference>
<dbReference type="InterPro" id="IPR043148">
    <property type="entry name" value="TagF_C"/>
</dbReference>
<evidence type="ECO:0000313" key="1">
    <source>
        <dbReference type="EMBL" id="SVB64658.1"/>
    </source>
</evidence>
<dbReference type="EMBL" id="UINC01051014">
    <property type="protein sequence ID" value="SVB64658.1"/>
    <property type="molecule type" value="Genomic_DNA"/>
</dbReference>
<organism evidence="1">
    <name type="scientific">marine metagenome</name>
    <dbReference type="NCBI Taxonomy" id="408172"/>
    <lineage>
        <taxon>unclassified sequences</taxon>
        <taxon>metagenomes</taxon>
        <taxon>ecological metagenomes</taxon>
    </lineage>
</organism>
<name>A0A382FNM0_9ZZZZ</name>
<dbReference type="InterPro" id="IPR007554">
    <property type="entry name" value="Glycerophosphate_synth"/>
</dbReference>
<dbReference type="Pfam" id="PF04464">
    <property type="entry name" value="Glyphos_transf"/>
    <property type="match status" value="1"/>
</dbReference>
<evidence type="ECO:0008006" key="2">
    <source>
        <dbReference type="Google" id="ProtNLM"/>
    </source>
</evidence>
<gene>
    <name evidence="1" type="ORF">METZ01_LOCUS217512</name>
</gene>
<dbReference type="GO" id="GO:0016020">
    <property type="term" value="C:membrane"/>
    <property type="evidence" value="ECO:0007669"/>
    <property type="project" value="InterPro"/>
</dbReference>
<dbReference type="Gene3D" id="3.40.50.12580">
    <property type="match status" value="1"/>
</dbReference>
<dbReference type="GO" id="GO:0047355">
    <property type="term" value="F:CDP-glycerol glycerophosphotransferase activity"/>
    <property type="evidence" value="ECO:0007669"/>
    <property type="project" value="InterPro"/>
</dbReference>
<dbReference type="AlphaFoldDB" id="A0A382FNM0"/>
<proteinExistence type="predicted"/>
<reference evidence="1" key="1">
    <citation type="submission" date="2018-05" db="EMBL/GenBank/DDBJ databases">
        <authorList>
            <person name="Lanie J.A."/>
            <person name="Ng W.-L."/>
            <person name="Kazmierczak K.M."/>
            <person name="Andrzejewski T.M."/>
            <person name="Davidsen T.M."/>
            <person name="Wayne K.J."/>
            <person name="Tettelin H."/>
            <person name="Glass J.I."/>
            <person name="Rusch D."/>
            <person name="Podicherti R."/>
            <person name="Tsui H.-C.T."/>
            <person name="Winkler M.E."/>
        </authorList>
    </citation>
    <scope>NUCLEOTIDE SEQUENCE</scope>
</reference>
<protein>
    <recommendedName>
        <fullName evidence="2">CDP-glycerol--glycerophosphate glycerophosphotransferase</fullName>
    </recommendedName>
</protein>